<sequence>MPKIDNEERKWIVANGLKRNLHGLPAFLNHISILPTITAATSRGVPADIHTARTSCSKWDVPIWIATSHRRERTTLPTTGEAHPANPANVHSNIDLPISLYLQGGCYYECLISSVLSAPQCTTFGFTRKLWRHDKSYTERKDVGPLNQLLMCFMAASRYIATRGKLSITERGTIVRVCVGCSVCQK</sequence>
<evidence type="ECO:0000313" key="2">
    <source>
        <dbReference type="Proteomes" id="UP000799771"/>
    </source>
</evidence>
<protein>
    <submittedName>
        <fullName evidence="1">Uncharacterized protein</fullName>
    </submittedName>
</protein>
<evidence type="ECO:0000313" key="1">
    <source>
        <dbReference type="EMBL" id="KAF2131478.1"/>
    </source>
</evidence>
<organism evidence="1 2">
    <name type="scientific">Dothidotthia symphoricarpi CBS 119687</name>
    <dbReference type="NCBI Taxonomy" id="1392245"/>
    <lineage>
        <taxon>Eukaryota</taxon>
        <taxon>Fungi</taxon>
        <taxon>Dikarya</taxon>
        <taxon>Ascomycota</taxon>
        <taxon>Pezizomycotina</taxon>
        <taxon>Dothideomycetes</taxon>
        <taxon>Pleosporomycetidae</taxon>
        <taxon>Pleosporales</taxon>
        <taxon>Dothidotthiaceae</taxon>
        <taxon>Dothidotthia</taxon>
    </lineage>
</organism>
<dbReference type="AlphaFoldDB" id="A0A6A6AK44"/>
<name>A0A6A6AK44_9PLEO</name>
<gene>
    <name evidence="1" type="ORF">P153DRAFT_196230</name>
</gene>
<dbReference type="RefSeq" id="XP_033525865.1">
    <property type="nucleotide sequence ID" value="XM_033662461.1"/>
</dbReference>
<accession>A0A6A6AK44</accession>
<dbReference type="Proteomes" id="UP000799771">
    <property type="component" value="Unassembled WGS sequence"/>
</dbReference>
<dbReference type="EMBL" id="ML977502">
    <property type="protein sequence ID" value="KAF2131478.1"/>
    <property type="molecule type" value="Genomic_DNA"/>
</dbReference>
<keyword evidence="2" id="KW-1185">Reference proteome</keyword>
<reference evidence="1" key="1">
    <citation type="journal article" date="2020" name="Stud. Mycol.">
        <title>101 Dothideomycetes genomes: a test case for predicting lifestyles and emergence of pathogens.</title>
        <authorList>
            <person name="Haridas S."/>
            <person name="Albert R."/>
            <person name="Binder M."/>
            <person name="Bloem J."/>
            <person name="Labutti K."/>
            <person name="Salamov A."/>
            <person name="Andreopoulos B."/>
            <person name="Baker S."/>
            <person name="Barry K."/>
            <person name="Bills G."/>
            <person name="Bluhm B."/>
            <person name="Cannon C."/>
            <person name="Castanera R."/>
            <person name="Culley D."/>
            <person name="Daum C."/>
            <person name="Ezra D."/>
            <person name="Gonzalez J."/>
            <person name="Henrissat B."/>
            <person name="Kuo A."/>
            <person name="Liang C."/>
            <person name="Lipzen A."/>
            <person name="Lutzoni F."/>
            <person name="Magnuson J."/>
            <person name="Mondo S."/>
            <person name="Nolan M."/>
            <person name="Ohm R."/>
            <person name="Pangilinan J."/>
            <person name="Park H.-J."/>
            <person name="Ramirez L."/>
            <person name="Alfaro M."/>
            <person name="Sun H."/>
            <person name="Tritt A."/>
            <person name="Yoshinaga Y."/>
            <person name="Zwiers L.-H."/>
            <person name="Turgeon B."/>
            <person name="Goodwin S."/>
            <person name="Spatafora J."/>
            <person name="Crous P."/>
            <person name="Grigoriev I."/>
        </authorList>
    </citation>
    <scope>NUCLEOTIDE SEQUENCE</scope>
    <source>
        <strain evidence="1">CBS 119687</strain>
    </source>
</reference>
<proteinExistence type="predicted"/>
<dbReference type="GeneID" id="54402893"/>